<proteinExistence type="predicted"/>
<dbReference type="EMBL" id="JAINUF010000007">
    <property type="protein sequence ID" value="KAJ8353182.1"/>
    <property type="molecule type" value="Genomic_DNA"/>
</dbReference>
<sequence length="134" mass="14517">MPHVSPLEPLLITHRVQSKILVACLSRWPVLVPKLYTAHYFYIGATMTASSRTGVYTGGPARGHRATFLPRGLLDTTCRRGPSRGVLNAARHNSRPSKGDLGAARGRLATVLPRGLLNATHYNSGLSHNIPNKS</sequence>
<organism evidence="1 2">
    <name type="scientific">Synaphobranchus kaupii</name>
    <name type="common">Kaup's arrowtooth eel</name>
    <dbReference type="NCBI Taxonomy" id="118154"/>
    <lineage>
        <taxon>Eukaryota</taxon>
        <taxon>Metazoa</taxon>
        <taxon>Chordata</taxon>
        <taxon>Craniata</taxon>
        <taxon>Vertebrata</taxon>
        <taxon>Euteleostomi</taxon>
        <taxon>Actinopterygii</taxon>
        <taxon>Neopterygii</taxon>
        <taxon>Teleostei</taxon>
        <taxon>Anguilliformes</taxon>
        <taxon>Synaphobranchidae</taxon>
        <taxon>Synaphobranchus</taxon>
    </lineage>
</organism>
<evidence type="ECO:0000313" key="1">
    <source>
        <dbReference type="EMBL" id="KAJ8353182.1"/>
    </source>
</evidence>
<protein>
    <submittedName>
        <fullName evidence="1">Uncharacterized protein</fullName>
    </submittedName>
</protein>
<dbReference type="AlphaFoldDB" id="A0A9Q1F8G0"/>
<keyword evidence="2" id="KW-1185">Reference proteome</keyword>
<evidence type="ECO:0000313" key="2">
    <source>
        <dbReference type="Proteomes" id="UP001152622"/>
    </source>
</evidence>
<dbReference type="Proteomes" id="UP001152622">
    <property type="component" value="Chromosome 7"/>
</dbReference>
<accession>A0A9Q1F8G0</accession>
<comment type="caution">
    <text evidence="1">The sequence shown here is derived from an EMBL/GenBank/DDBJ whole genome shotgun (WGS) entry which is preliminary data.</text>
</comment>
<reference evidence="1" key="1">
    <citation type="journal article" date="2023" name="Science">
        <title>Genome structures resolve the early diversification of teleost fishes.</title>
        <authorList>
            <person name="Parey E."/>
            <person name="Louis A."/>
            <person name="Montfort J."/>
            <person name="Bouchez O."/>
            <person name="Roques C."/>
            <person name="Iampietro C."/>
            <person name="Lluch J."/>
            <person name="Castinel A."/>
            <person name="Donnadieu C."/>
            <person name="Desvignes T."/>
            <person name="Floi Bucao C."/>
            <person name="Jouanno E."/>
            <person name="Wen M."/>
            <person name="Mejri S."/>
            <person name="Dirks R."/>
            <person name="Jansen H."/>
            <person name="Henkel C."/>
            <person name="Chen W.J."/>
            <person name="Zahm M."/>
            <person name="Cabau C."/>
            <person name="Klopp C."/>
            <person name="Thompson A.W."/>
            <person name="Robinson-Rechavi M."/>
            <person name="Braasch I."/>
            <person name="Lecointre G."/>
            <person name="Bobe J."/>
            <person name="Postlethwait J.H."/>
            <person name="Berthelot C."/>
            <person name="Roest Crollius H."/>
            <person name="Guiguen Y."/>
        </authorList>
    </citation>
    <scope>NUCLEOTIDE SEQUENCE</scope>
    <source>
        <strain evidence="1">WJC10195</strain>
    </source>
</reference>
<name>A0A9Q1F8G0_SYNKA</name>
<gene>
    <name evidence="1" type="ORF">SKAU_G00207490</name>
</gene>